<dbReference type="Pfam" id="PF14014">
    <property type="entry name" value="DUF4230"/>
    <property type="match status" value="1"/>
</dbReference>
<comment type="caution">
    <text evidence="2">The sequence shown here is derived from an EMBL/GenBank/DDBJ whole genome shotgun (WGS) entry which is preliminary data.</text>
</comment>
<evidence type="ECO:0000313" key="3">
    <source>
        <dbReference type="Proteomes" id="UP001646157"/>
    </source>
</evidence>
<proteinExistence type="predicted"/>
<reference evidence="2 3" key="1">
    <citation type="submission" date="2021-01" db="EMBL/GenBank/DDBJ databases">
        <title>Genomic Encyclopedia of Type Strains, Phase IV (KMG-IV): sequencing the most valuable type-strain genomes for metagenomic binning, comparative biology and taxonomic classification.</title>
        <authorList>
            <person name="Goeker M."/>
        </authorList>
    </citation>
    <scope>NUCLEOTIDE SEQUENCE [LARGE SCALE GENOMIC DNA]</scope>
    <source>
        <strain evidence="2 3">DSM 24834</strain>
    </source>
</reference>
<gene>
    <name evidence="2" type="ORF">JOC86_001736</name>
</gene>
<feature type="transmembrane region" description="Helical" evidence="1">
    <location>
        <begin position="55"/>
        <end position="77"/>
    </location>
</feature>
<keyword evidence="1" id="KW-0472">Membrane</keyword>
<evidence type="ECO:0008006" key="4">
    <source>
        <dbReference type="Google" id="ProtNLM"/>
    </source>
</evidence>
<keyword evidence="3" id="KW-1185">Reference proteome</keyword>
<dbReference type="InterPro" id="IPR025324">
    <property type="entry name" value="DUF4230"/>
</dbReference>
<protein>
    <recommendedName>
        <fullName evidence="4">DUF4230 domain-containing protein</fullName>
    </recommendedName>
</protein>
<evidence type="ECO:0000256" key="1">
    <source>
        <dbReference type="SAM" id="Phobius"/>
    </source>
</evidence>
<keyword evidence="1" id="KW-0812">Transmembrane</keyword>
<accession>A0ABS2NBF7</accession>
<dbReference type="Proteomes" id="UP001646157">
    <property type="component" value="Unassembled WGS sequence"/>
</dbReference>
<organism evidence="2 3">
    <name type="scientific">Rossellomorea pakistanensis</name>
    <dbReference type="NCBI Taxonomy" id="992288"/>
    <lineage>
        <taxon>Bacteria</taxon>
        <taxon>Bacillati</taxon>
        <taxon>Bacillota</taxon>
        <taxon>Bacilli</taxon>
        <taxon>Bacillales</taxon>
        <taxon>Bacillaceae</taxon>
        <taxon>Rossellomorea</taxon>
    </lineage>
</organism>
<name>A0ABS2NBF7_9BACI</name>
<keyword evidence="1" id="KW-1133">Transmembrane helix</keyword>
<dbReference type="EMBL" id="JAFBDZ010000002">
    <property type="protein sequence ID" value="MBM7585194.1"/>
    <property type="molecule type" value="Genomic_DNA"/>
</dbReference>
<sequence>MSHHHEKIKEMEAILQELKAGQQETGGALAIEKSRKSPTLKDISGLVFRFWKSRVLILLLLFALIVSGISIGVYSWLSGDSFKEEKGSFVEKIREMSSLATAQGYVKAVIEQEDNQIFGKEIAADIPGTKRKLLIVVPGTVLAGVDLKKIKQSDISVNEDSKEIFLTLPEAEILQAPSIHTSNIELFSVEGVFRSEVNWEEGFSLADDAKELMKKEATDQGLLEAAEKNAKRSLKEFFEHIGYKVTFK</sequence>
<dbReference type="RefSeq" id="WP_205170616.1">
    <property type="nucleotide sequence ID" value="NZ_JAFBDZ010000002.1"/>
</dbReference>
<evidence type="ECO:0000313" key="2">
    <source>
        <dbReference type="EMBL" id="MBM7585194.1"/>
    </source>
</evidence>